<keyword evidence="2" id="KW-1185">Reference proteome</keyword>
<evidence type="ECO:0000313" key="2">
    <source>
        <dbReference type="Proteomes" id="UP001386955"/>
    </source>
</evidence>
<dbReference type="AlphaFoldDB" id="A0AAN9S472"/>
<comment type="caution">
    <text evidence="1">The sequence shown here is derived from an EMBL/GenBank/DDBJ whole genome shotgun (WGS) entry which is preliminary data.</text>
</comment>
<sequence length="68" mass="7638">MHVVWRFIVRLLSSAWAWLPRVIQLRHGFLVSFSLGMASSCHAAPMSLHLNLPRRSTSVISIAVIEAI</sequence>
<accession>A0AAN9S472</accession>
<dbReference type="EMBL" id="JAYMYS010000007">
    <property type="protein sequence ID" value="KAK7387414.1"/>
    <property type="molecule type" value="Genomic_DNA"/>
</dbReference>
<gene>
    <name evidence="1" type="ORF">VNO78_28203</name>
</gene>
<proteinExistence type="predicted"/>
<evidence type="ECO:0000313" key="1">
    <source>
        <dbReference type="EMBL" id="KAK7387414.1"/>
    </source>
</evidence>
<organism evidence="1 2">
    <name type="scientific">Psophocarpus tetragonolobus</name>
    <name type="common">Winged bean</name>
    <name type="synonym">Dolichos tetragonolobus</name>
    <dbReference type="NCBI Taxonomy" id="3891"/>
    <lineage>
        <taxon>Eukaryota</taxon>
        <taxon>Viridiplantae</taxon>
        <taxon>Streptophyta</taxon>
        <taxon>Embryophyta</taxon>
        <taxon>Tracheophyta</taxon>
        <taxon>Spermatophyta</taxon>
        <taxon>Magnoliopsida</taxon>
        <taxon>eudicotyledons</taxon>
        <taxon>Gunneridae</taxon>
        <taxon>Pentapetalae</taxon>
        <taxon>rosids</taxon>
        <taxon>fabids</taxon>
        <taxon>Fabales</taxon>
        <taxon>Fabaceae</taxon>
        <taxon>Papilionoideae</taxon>
        <taxon>50 kb inversion clade</taxon>
        <taxon>NPAAA clade</taxon>
        <taxon>indigoferoid/millettioid clade</taxon>
        <taxon>Phaseoleae</taxon>
        <taxon>Psophocarpus</taxon>
    </lineage>
</organism>
<reference evidence="1 2" key="1">
    <citation type="submission" date="2024-01" db="EMBL/GenBank/DDBJ databases">
        <title>The genomes of 5 underutilized Papilionoideae crops provide insights into root nodulation and disease resistanc.</title>
        <authorList>
            <person name="Jiang F."/>
        </authorList>
    </citation>
    <scope>NUCLEOTIDE SEQUENCE [LARGE SCALE GENOMIC DNA]</scope>
    <source>
        <strain evidence="1">DUOXIRENSHENG_FW03</strain>
        <tissue evidence="1">Leaves</tissue>
    </source>
</reference>
<dbReference type="Proteomes" id="UP001386955">
    <property type="component" value="Unassembled WGS sequence"/>
</dbReference>
<protein>
    <submittedName>
        <fullName evidence="1">Uncharacterized protein</fullName>
    </submittedName>
</protein>
<name>A0AAN9S472_PSOTE</name>